<protein>
    <submittedName>
        <fullName evidence="1">Uncharacterized protein</fullName>
    </submittedName>
</protein>
<keyword evidence="2" id="KW-1185">Reference proteome</keyword>
<name>A0ACC1PPP6_9APHY</name>
<reference evidence="1" key="1">
    <citation type="submission" date="2022-08" db="EMBL/GenBank/DDBJ databases">
        <title>Genome Sequence of Pycnoporus sanguineus.</title>
        <authorList>
            <person name="Buettner E."/>
        </authorList>
    </citation>
    <scope>NUCLEOTIDE SEQUENCE</scope>
    <source>
        <strain evidence="1">CG-C14</strain>
    </source>
</reference>
<accession>A0ACC1PPP6</accession>
<organism evidence="1 2">
    <name type="scientific">Trametes sanguinea</name>
    <dbReference type="NCBI Taxonomy" id="158606"/>
    <lineage>
        <taxon>Eukaryota</taxon>
        <taxon>Fungi</taxon>
        <taxon>Dikarya</taxon>
        <taxon>Basidiomycota</taxon>
        <taxon>Agaricomycotina</taxon>
        <taxon>Agaricomycetes</taxon>
        <taxon>Polyporales</taxon>
        <taxon>Polyporaceae</taxon>
        <taxon>Trametes</taxon>
    </lineage>
</organism>
<comment type="caution">
    <text evidence="1">The sequence shown here is derived from an EMBL/GenBank/DDBJ whole genome shotgun (WGS) entry which is preliminary data.</text>
</comment>
<evidence type="ECO:0000313" key="2">
    <source>
        <dbReference type="Proteomes" id="UP001144978"/>
    </source>
</evidence>
<dbReference type="Proteomes" id="UP001144978">
    <property type="component" value="Unassembled WGS sequence"/>
</dbReference>
<evidence type="ECO:0000313" key="1">
    <source>
        <dbReference type="EMBL" id="KAJ2997660.1"/>
    </source>
</evidence>
<proteinExistence type="predicted"/>
<dbReference type="EMBL" id="JANSHE010001996">
    <property type="protein sequence ID" value="KAJ2997660.1"/>
    <property type="molecule type" value="Genomic_DNA"/>
</dbReference>
<sequence length="82" mass="8982">MHPSSMGWFSPAPYYQEQSALFASPLAPSNWTNAAPSSPPDFLLPFHHYPHKDHNAGPSYPVLRSETSSAVSRDSDLLASPE</sequence>
<gene>
    <name evidence="1" type="ORF">NUW54_g7109</name>
</gene>